<dbReference type="GO" id="GO:0046872">
    <property type="term" value="F:metal ion binding"/>
    <property type="evidence" value="ECO:0007669"/>
    <property type="project" value="UniProtKB-KW"/>
</dbReference>
<dbReference type="GO" id="GO:0016787">
    <property type="term" value="F:hydrolase activity"/>
    <property type="evidence" value="ECO:0007669"/>
    <property type="project" value="UniProtKB-KW"/>
</dbReference>
<dbReference type="PANTHER" id="PTHR11014:SF63">
    <property type="entry name" value="METALLOPEPTIDASE, PUTATIVE (AFU_ORTHOLOGUE AFUA_6G09600)-RELATED"/>
    <property type="match status" value="1"/>
</dbReference>
<dbReference type="InterPro" id="IPR017439">
    <property type="entry name" value="Amidohydrolase"/>
</dbReference>
<accession>A0A0J1BHQ3</accession>
<protein>
    <submittedName>
        <fullName evidence="5">N-acyl-L-amino acid amidohydrolase</fullName>
    </submittedName>
</protein>
<feature type="binding site" evidence="3">
    <location>
        <position position="111"/>
    </location>
    <ligand>
        <name>Mn(2+)</name>
        <dbReference type="ChEBI" id="CHEBI:29035"/>
        <label>2</label>
    </ligand>
</feature>
<evidence type="ECO:0000259" key="4">
    <source>
        <dbReference type="Pfam" id="PF07687"/>
    </source>
</evidence>
<dbReference type="InterPro" id="IPR011650">
    <property type="entry name" value="Peptidase_M20_dimer"/>
</dbReference>
<feature type="binding site" evidence="3">
    <location>
        <position position="170"/>
    </location>
    <ligand>
        <name>Mn(2+)</name>
        <dbReference type="ChEBI" id="CHEBI:29035"/>
        <label>2</label>
    </ligand>
</feature>
<dbReference type="PATRIC" id="fig|595434.4.peg.1794"/>
<dbReference type="SUPFAM" id="SSF53187">
    <property type="entry name" value="Zn-dependent exopeptidases"/>
    <property type="match status" value="1"/>
</dbReference>
<dbReference type="EMBL" id="LECT01000016">
    <property type="protein sequence ID" value="KLU06023.1"/>
    <property type="molecule type" value="Genomic_DNA"/>
</dbReference>
<proteinExistence type="inferred from homology"/>
<dbReference type="Pfam" id="PF01546">
    <property type="entry name" value="Peptidase_M20"/>
    <property type="match status" value="1"/>
</dbReference>
<dbReference type="PIRSF" id="PIRSF005962">
    <property type="entry name" value="Pept_M20D_amidohydro"/>
    <property type="match status" value="1"/>
</dbReference>
<feature type="binding site" evidence="3">
    <location>
        <position position="109"/>
    </location>
    <ligand>
        <name>Mn(2+)</name>
        <dbReference type="ChEBI" id="CHEBI:29035"/>
        <label>2</label>
    </ligand>
</feature>
<comment type="caution">
    <text evidence="5">The sequence shown here is derived from an EMBL/GenBank/DDBJ whole genome shotgun (WGS) entry which is preliminary data.</text>
</comment>
<gene>
    <name evidence="5" type="ORF">RISK_001874</name>
</gene>
<dbReference type="NCBIfam" id="TIGR01891">
    <property type="entry name" value="amidohydrolases"/>
    <property type="match status" value="1"/>
</dbReference>
<name>A0A0J1BHQ3_RHOIS</name>
<evidence type="ECO:0000256" key="2">
    <source>
        <dbReference type="ARBA" id="ARBA00022801"/>
    </source>
</evidence>
<keyword evidence="2" id="KW-0378">Hydrolase</keyword>
<dbReference type="InterPro" id="IPR002933">
    <property type="entry name" value="Peptidase_M20"/>
</dbReference>
<comment type="similarity">
    <text evidence="1">Belongs to the peptidase M20 family.</text>
</comment>
<dbReference type="PANTHER" id="PTHR11014">
    <property type="entry name" value="PEPTIDASE M20 FAMILY MEMBER"/>
    <property type="match status" value="1"/>
</dbReference>
<dbReference type="Pfam" id="PF07687">
    <property type="entry name" value="M20_dimer"/>
    <property type="match status" value="1"/>
</dbReference>
<dbReference type="OrthoDB" id="9776731at2"/>
<keyword evidence="6" id="KW-1185">Reference proteome</keyword>
<organism evidence="5 6">
    <name type="scientific">Rhodopirellula islandica</name>
    <dbReference type="NCBI Taxonomy" id="595434"/>
    <lineage>
        <taxon>Bacteria</taxon>
        <taxon>Pseudomonadati</taxon>
        <taxon>Planctomycetota</taxon>
        <taxon>Planctomycetia</taxon>
        <taxon>Pirellulales</taxon>
        <taxon>Pirellulaceae</taxon>
        <taxon>Rhodopirellula</taxon>
    </lineage>
</organism>
<dbReference type="SUPFAM" id="SSF55031">
    <property type="entry name" value="Bacterial exopeptidase dimerisation domain"/>
    <property type="match status" value="1"/>
</dbReference>
<dbReference type="RefSeq" id="WP_083434837.1">
    <property type="nucleotide sequence ID" value="NZ_LECT01000016.1"/>
</dbReference>
<keyword evidence="3" id="KW-0479">Metal-binding</keyword>
<dbReference type="CDD" id="cd08014">
    <property type="entry name" value="M20_Acy1-like"/>
    <property type="match status" value="1"/>
</dbReference>
<feature type="binding site" evidence="3">
    <location>
        <position position="146"/>
    </location>
    <ligand>
        <name>Mn(2+)</name>
        <dbReference type="ChEBI" id="CHEBI:29035"/>
        <label>2</label>
    </ligand>
</feature>
<dbReference type="InterPro" id="IPR036264">
    <property type="entry name" value="Bact_exopeptidase_dim_dom"/>
</dbReference>
<dbReference type="STRING" id="595434.RISK_001874"/>
<evidence type="ECO:0000256" key="3">
    <source>
        <dbReference type="PIRSR" id="PIRSR005962-1"/>
    </source>
</evidence>
<feature type="binding site" evidence="3">
    <location>
        <position position="369"/>
    </location>
    <ligand>
        <name>Mn(2+)</name>
        <dbReference type="ChEBI" id="CHEBI:29035"/>
        <label>2</label>
    </ligand>
</feature>
<keyword evidence="3" id="KW-0464">Manganese</keyword>
<sequence length="414" mass="44834">MMIEQSLLDRLQALSRSHAMKMREVRRYLHRHPELSGQEYRSTDFLAEIVTDLGLHPKLADDNRGLYVDIGEELQLGRTAIRADIDALPIQSLVQQEYASDTEQVMHACGHDAHSAIAYGVAAILAELARDGFPVNSRVIFQPEEETSRGGLHMIRSGALQGVRSAIALHVDPTRPVGTIGIREGAFTAGCDLFTVEMTGPGGHGARPHLTGDLVGAASQWVTDIYRRVPRAIDARDAVVINVGSFHTGNAPNVVPSNASLSGTLRTLSSESAERAKEMMAEISRAIASIHSCRIDLNFGQHTPPVINDVTVARRLRKAGEEILGEANVREITQPSMGAEDFAFMAQQVPAAMFRLGVAGMDLGSEPLHTPKFDIDESALPIGASVLALAAFQDTADSDSSFNEFPNLNSPRFQ</sequence>
<dbReference type="FunFam" id="3.30.70.360:FF:000014">
    <property type="entry name" value="N-acyl-L-amino acid amidohydrolase"/>
    <property type="match status" value="1"/>
</dbReference>
<evidence type="ECO:0000313" key="6">
    <source>
        <dbReference type="Proteomes" id="UP000036367"/>
    </source>
</evidence>
<comment type="cofactor">
    <cofactor evidence="3">
        <name>Mn(2+)</name>
        <dbReference type="ChEBI" id="CHEBI:29035"/>
    </cofactor>
    <text evidence="3">The Mn(2+) ion enhances activity.</text>
</comment>
<dbReference type="Gene3D" id="3.40.630.10">
    <property type="entry name" value="Zn peptidases"/>
    <property type="match status" value="1"/>
</dbReference>
<evidence type="ECO:0000256" key="1">
    <source>
        <dbReference type="ARBA" id="ARBA00006153"/>
    </source>
</evidence>
<dbReference type="AlphaFoldDB" id="A0A0J1BHQ3"/>
<dbReference type="Gene3D" id="3.30.70.360">
    <property type="match status" value="1"/>
</dbReference>
<feature type="domain" description="Peptidase M20 dimerisation" evidence="4">
    <location>
        <begin position="194"/>
        <end position="287"/>
    </location>
</feature>
<dbReference type="Proteomes" id="UP000036367">
    <property type="component" value="Unassembled WGS sequence"/>
</dbReference>
<reference evidence="5" key="1">
    <citation type="submission" date="2015-05" db="EMBL/GenBank/DDBJ databases">
        <title>Permanent draft genome of Rhodopirellula islandicus K833.</title>
        <authorList>
            <person name="Kizina J."/>
            <person name="Richter M."/>
            <person name="Glockner F.O."/>
            <person name="Harder J."/>
        </authorList>
    </citation>
    <scope>NUCLEOTIDE SEQUENCE [LARGE SCALE GENOMIC DNA]</scope>
    <source>
        <strain evidence="5">K833</strain>
    </source>
</reference>
<evidence type="ECO:0000313" key="5">
    <source>
        <dbReference type="EMBL" id="KLU06023.1"/>
    </source>
</evidence>